<evidence type="ECO:0000313" key="4">
    <source>
        <dbReference type="Proteomes" id="UP000294513"/>
    </source>
</evidence>
<evidence type="ECO:0000256" key="1">
    <source>
        <dbReference type="SAM" id="MobiDB-lite"/>
    </source>
</evidence>
<dbReference type="EMBL" id="SMKU01000407">
    <property type="protein sequence ID" value="TDD65606.1"/>
    <property type="molecule type" value="Genomic_DNA"/>
</dbReference>
<dbReference type="AlphaFoldDB" id="A0A4R5A3Z9"/>
<dbReference type="Gene3D" id="3.40.1350.120">
    <property type="match status" value="1"/>
</dbReference>
<organism evidence="3 4">
    <name type="scientific">Actinomadura rubrisoli</name>
    <dbReference type="NCBI Taxonomy" id="2530368"/>
    <lineage>
        <taxon>Bacteria</taxon>
        <taxon>Bacillati</taxon>
        <taxon>Actinomycetota</taxon>
        <taxon>Actinomycetes</taxon>
        <taxon>Streptosporangiales</taxon>
        <taxon>Thermomonosporaceae</taxon>
        <taxon>Actinomadura</taxon>
    </lineage>
</organism>
<dbReference type="InterPro" id="IPR040559">
    <property type="entry name" value="CdiA_C"/>
</dbReference>
<evidence type="ECO:0000313" key="3">
    <source>
        <dbReference type="EMBL" id="TDD65606.1"/>
    </source>
</evidence>
<feature type="region of interest" description="Disordered" evidence="1">
    <location>
        <begin position="1"/>
        <end position="27"/>
    </location>
</feature>
<proteinExistence type="predicted"/>
<name>A0A4R5A3Z9_9ACTN</name>
<comment type="caution">
    <text evidence="3">The sequence shown here is derived from an EMBL/GenBank/DDBJ whole genome shotgun (WGS) entry which is preliminary data.</text>
</comment>
<sequence>MNSEGSHVQALPESTTPGVRRPDATVDGIPTEFKSLSVGARANTVKNALNSAKGQARTAIIDGRGSGLTEELAQEGLNKFLRHNPNRMDSIRILGDGYDITWP</sequence>
<feature type="compositionally biased region" description="Polar residues" evidence="1">
    <location>
        <begin position="1"/>
        <end position="17"/>
    </location>
</feature>
<dbReference type="Pfam" id="PF18451">
    <property type="entry name" value="CdiA_C"/>
    <property type="match status" value="1"/>
</dbReference>
<evidence type="ECO:0000259" key="2">
    <source>
        <dbReference type="Pfam" id="PF18451"/>
    </source>
</evidence>
<reference evidence="3 4" key="1">
    <citation type="submission" date="2019-03" db="EMBL/GenBank/DDBJ databases">
        <title>Draft genome sequences of novel Actinobacteria.</title>
        <authorList>
            <person name="Sahin N."/>
            <person name="Ay H."/>
            <person name="Saygin H."/>
        </authorList>
    </citation>
    <scope>NUCLEOTIDE SEQUENCE [LARGE SCALE GENOMIC DNA]</scope>
    <source>
        <strain evidence="3 4">H3C3</strain>
    </source>
</reference>
<dbReference type="OrthoDB" id="461347at2"/>
<keyword evidence="4" id="KW-1185">Reference proteome</keyword>
<feature type="domain" description="tRNA nuclease CdiA C-terminal" evidence="2">
    <location>
        <begin position="21"/>
        <end position="94"/>
    </location>
</feature>
<accession>A0A4R5A3Z9</accession>
<protein>
    <recommendedName>
        <fullName evidence="2">tRNA nuclease CdiA C-terminal domain-containing protein</fullName>
    </recommendedName>
</protein>
<gene>
    <name evidence="3" type="ORF">E1298_41205</name>
</gene>
<dbReference type="Proteomes" id="UP000294513">
    <property type="component" value="Unassembled WGS sequence"/>
</dbReference>